<keyword evidence="2" id="KW-1185">Reference proteome</keyword>
<dbReference type="EMBL" id="BKZW01000002">
    <property type="protein sequence ID" value="GER89626.1"/>
    <property type="molecule type" value="Genomic_DNA"/>
</dbReference>
<sequence length="54" mass="6228">MPIYRHICDEWGLIYIKSDVVVSIWIGMEMRRTLVGFIEFLILENAPNPGGGNY</sequence>
<accession>A0A5J4KWN8</accession>
<dbReference type="AlphaFoldDB" id="A0A5J4KWN8"/>
<name>A0A5J4KWN8_9CHLR</name>
<protein>
    <submittedName>
        <fullName evidence="1">Uncharacterized protein</fullName>
    </submittedName>
</protein>
<evidence type="ECO:0000313" key="1">
    <source>
        <dbReference type="EMBL" id="GER89626.1"/>
    </source>
</evidence>
<proteinExistence type="predicted"/>
<organism evidence="1 2">
    <name type="scientific">Dictyobacter vulcani</name>
    <dbReference type="NCBI Taxonomy" id="2607529"/>
    <lineage>
        <taxon>Bacteria</taxon>
        <taxon>Bacillati</taxon>
        <taxon>Chloroflexota</taxon>
        <taxon>Ktedonobacteria</taxon>
        <taxon>Ktedonobacterales</taxon>
        <taxon>Dictyobacteraceae</taxon>
        <taxon>Dictyobacter</taxon>
    </lineage>
</organism>
<dbReference type="Proteomes" id="UP000326912">
    <property type="component" value="Unassembled WGS sequence"/>
</dbReference>
<evidence type="ECO:0000313" key="2">
    <source>
        <dbReference type="Proteomes" id="UP000326912"/>
    </source>
</evidence>
<gene>
    <name evidence="1" type="ORF">KDW_37880</name>
</gene>
<reference evidence="1 2" key="1">
    <citation type="submission" date="2019-10" db="EMBL/GenBank/DDBJ databases">
        <title>Dictyobacter vulcani sp. nov., within the class Ktedonobacteria, isolated from soil of volcanic Mt. Zao.</title>
        <authorList>
            <person name="Zheng Y."/>
            <person name="Wang C.M."/>
            <person name="Sakai Y."/>
            <person name="Abe K."/>
            <person name="Yokota A."/>
            <person name="Yabe S."/>
        </authorList>
    </citation>
    <scope>NUCLEOTIDE SEQUENCE [LARGE SCALE GENOMIC DNA]</scope>
    <source>
        <strain evidence="1 2">W12</strain>
    </source>
</reference>
<comment type="caution">
    <text evidence="1">The sequence shown here is derived from an EMBL/GenBank/DDBJ whole genome shotgun (WGS) entry which is preliminary data.</text>
</comment>